<dbReference type="GO" id="GO:0006355">
    <property type="term" value="P:regulation of DNA-templated transcription"/>
    <property type="evidence" value="ECO:0007669"/>
    <property type="project" value="InterPro"/>
</dbReference>
<dbReference type="Pfam" id="PF00072">
    <property type="entry name" value="Response_reg"/>
    <property type="match status" value="1"/>
</dbReference>
<name>D1AN26_SEBTE</name>
<dbReference type="eggNOG" id="COG0745">
    <property type="taxonomic scope" value="Bacteria"/>
</dbReference>
<evidence type="ECO:0000259" key="8">
    <source>
        <dbReference type="PROSITE" id="PS50110"/>
    </source>
</evidence>
<feature type="domain" description="Response regulatory" evidence="8">
    <location>
        <begin position="2"/>
        <end position="116"/>
    </location>
</feature>
<evidence type="ECO:0000256" key="6">
    <source>
        <dbReference type="PROSITE-ProRule" id="PRU00169"/>
    </source>
</evidence>
<dbReference type="Proteomes" id="UP000000845">
    <property type="component" value="Chromosome"/>
</dbReference>
<dbReference type="InterPro" id="IPR011006">
    <property type="entry name" value="CheY-like_superfamily"/>
</dbReference>
<evidence type="ECO:0000256" key="5">
    <source>
        <dbReference type="ARBA" id="ARBA00023163"/>
    </source>
</evidence>
<proteinExistence type="predicted"/>
<dbReference type="HOGENOM" id="CLU_000445_30_1_0"/>
<reference evidence="10 11" key="2">
    <citation type="journal article" date="2010" name="Stand. Genomic Sci.">
        <title>Complete genome sequence of Sebaldella termitidis type strain (NCTC 11300).</title>
        <authorList>
            <person name="Harmon-Smith M."/>
            <person name="Celia L."/>
            <person name="Chertkov O."/>
            <person name="Lapidus A."/>
            <person name="Copeland A."/>
            <person name="Glavina Del Rio T."/>
            <person name="Nolan M."/>
            <person name="Lucas S."/>
            <person name="Tice H."/>
            <person name="Cheng J.F."/>
            <person name="Han C."/>
            <person name="Detter J.C."/>
            <person name="Bruce D."/>
            <person name="Goodwin L."/>
            <person name="Pitluck S."/>
            <person name="Pati A."/>
            <person name="Liolios K."/>
            <person name="Ivanova N."/>
            <person name="Mavromatis K."/>
            <person name="Mikhailova N."/>
            <person name="Chen A."/>
            <person name="Palaniappan K."/>
            <person name="Land M."/>
            <person name="Hauser L."/>
            <person name="Chang Y.J."/>
            <person name="Jeffries C.D."/>
            <person name="Brettin T."/>
            <person name="Goker M."/>
            <person name="Beck B."/>
            <person name="Bristow J."/>
            <person name="Eisen J.A."/>
            <person name="Markowitz V."/>
            <person name="Hugenholtz P."/>
            <person name="Kyrpides N.C."/>
            <person name="Klenk H.P."/>
            <person name="Chen F."/>
        </authorList>
    </citation>
    <scope>NUCLEOTIDE SEQUENCE [LARGE SCALE GENOMIC DNA]</scope>
    <source>
        <strain evidence="11">ATCC 33386 / NCTC 11300</strain>
    </source>
</reference>
<feature type="DNA-binding region" description="OmpR/PhoB-type" evidence="7">
    <location>
        <begin position="125"/>
        <end position="223"/>
    </location>
</feature>
<dbReference type="PANTHER" id="PTHR48111:SF22">
    <property type="entry name" value="REGULATOR OF RPOS"/>
    <property type="match status" value="1"/>
</dbReference>
<dbReference type="InterPro" id="IPR016032">
    <property type="entry name" value="Sig_transdc_resp-reg_C-effctor"/>
</dbReference>
<dbReference type="PROSITE" id="PS50110">
    <property type="entry name" value="RESPONSE_REGULATORY"/>
    <property type="match status" value="1"/>
</dbReference>
<dbReference type="KEGG" id="str:Sterm_0528"/>
<evidence type="ECO:0000259" key="9">
    <source>
        <dbReference type="PROSITE" id="PS51755"/>
    </source>
</evidence>
<dbReference type="RefSeq" id="WP_012860000.1">
    <property type="nucleotide sequence ID" value="NC_013517.1"/>
</dbReference>
<dbReference type="InterPro" id="IPR036388">
    <property type="entry name" value="WH-like_DNA-bd_sf"/>
</dbReference>
<keyword evidence="3" id="KW-0805">Transcription regulation</keyword>
<dbReference type="InterPro" id="IPR039420">
    <property type="entry name" value="WalR-like"/>
</dbReference>
<feature type="modified residue" description="4-aspartylphosphate" evidence="6">
    <location>
        <position position="51"/>
    </location>
</feature>
<evidence type="ECO:0000256" key="2">
    <source>
        <dbReference type="ARBA" id="ARBA00023012"/>
    </source>
</evidence>
<gene>
    <name evidence="10" type="ordered locus">Sterm_0528</name>
</gene>
<dbReference type="InterPro" id="IPR001867">
    <property type="entry name" value="OmpR/PhoB-type_DNA-bd"/>
</dbReference>
<dbReference type="GO" id="GO:0005829">
    <property type="term" value="C:cytosol"/>
    <property type="evidence" value="ECO:0007669"/>
    <property type="project" value="TreeGrafter"/>
</dbReference>
<dbReference type="EMBL" id="CP001739">
    <property type="protein sequence ID" value="ACZ07402.1"/>
    <property type="molecule type" value="Genomic_DNA"/>
</dbReference>
<protein>
    <submittedName>
        <fullName evidence="10">Two component transcriptional regulator, winged helix family</fullName>
    </submittedName>
</protein>
<evidence type="ECO:0000313" key="11">
    <source>
        <dbReference type="Proteomes" id="UP000000845"/>
    </source>
</evidence>
<dbReference type="Pfam" id="PF00486">
    <property type="entry name" value="Trans_reg_C"/>
    <property type="match status" value="1"/>
</dbReference>
<keyword evidence="5" id="KW-0804">Transcription</keyword>
<dbReference type="GO" id="GO:0000156">
    <property type="term" value="F:phosphorelay response regulator activity"/>
    <property type="evidence" value="ECO:0007669"/>
    <property type="project" value="TreeGrafter"/>
</dbReference>
<dbReference type="GO" id="GO:0000976">
    <property type="term" value="F:transcription cis-regulatory region binding"/>
    <property type="evidence" value="ECO:0007669"/>
    <property type="project" value="TreeGrafter"/>
</dbReference>
<dbReference type="Gene3D" id="3.40.50.2300">
    <property type="match status" value="1"/>
</dbReference>
<evidence type="ECO:0000256" key="3">
    <source>
        <dbReference type="ARBA" id="ARBA00023015"/>
    </source>
</evidence>
<sequence length="230" mass="25705">MKILIVEDEIMIAEAVAQVLRKNNYSVDIAADGEDGLDCALSGIYDAVILDIMLPKRDGLSVLKLLRESKIPVPVILLTAKSQTEDKVQGLDFGADDYLEKPFQMEELLARLRALTRRKGELIFDGIMKFGDISLNPHLLLLSCRDNKINLTLKESQALELLITNKNTAVSKETIIEKLWGYDSEAEDNHAEIHISLLRKKLKQAGSVLLIKAIRGIGYIIKYPEEESAC</sequence>
<dbReference type="PANTHER" id="PTHR48111">
    <property type="entry name" value="REGULATOR OF RPOS"/>
    <property type="match status" value="1"/>
</dbReference>
<dbReference type="SMART" id="SM00448">
    <property type="entry name" value="REC"/>
    <property type="match status" value="1"/>
</dbReference>
<organism evidence="10 11">
    <name type="scientific">Sebaldella termitidis (strain ATCC 33386 / NCTC 11300)</name>
    <dbReference type="NCBI Taxonomy" id="526218"/>
    <lineage>
        <taxon>Bacteria</taxon>
        <taxon>Fusobacteriati</taxon>
        <taxon>Fusobacteriota</taxon>
        <taxon>Fusobacteriia</taxon>
        <taxon>Fusobacteriales</taxon>
        <taxon>Leptotrichiaceae</taxon>
        <taxon>Sebaldella</taxon>
    </lineage>
</organism>
<evidence type="ECO:0000256" key="7">
    <source>
        <dbReference type="PROSITE-ProRule" id="PRU01091"/>
    </source>
</evidence>
<evidence type="ECO:0000256" key="1">
    <source>
        <dbReference type="ARBA" id="ARBA00022553"/>
    </source>
</evidence>
<keyword evidence="2" id="KW-0902">Two-component regulatory system</keyword>
<dbReference type="PROSITE" id="PS51755">
    <property type="entry name" value="OMPR_PHOB"/>
    <property type="match status" value="1"/>
</dbReference>
<dbReference type="InterPro" id="IPR001789">
    <property type="entry name" value="Sig_transdc_resp-reg_receiver"/>
</dbReference>
<evidence type="ECO:0000313" key="10">
    <source>
        <dbReference type="EMBL" id="ACZ07402.1"/>
    </source>
</evidence>
<keyword evidence="1 6" id="KW-0597">Phosphoprotein</keyword>
<accession>D1AN26</accession>
<dbReference type="Gene3D" id="1.10.10.10">
    <property type="entry name" value="Winged helix-like DNA-binding domain superfamily/Winged helix DNA-binding domain"/>
    <property type="match status" value="1"/>
</dbReference>
<dbReference type="CDD" id="cd00383">
    <property type="entry name" value="trans_reg_C"/>
    <property type="match status" value="1"/>
</dbReference>
<dbReference type="SUPFAM" id="SSF46894">
    <property type="entry name" value="C-terminal effector domain of the bipartite response regulators"/>
    <property type="match status" value="1"/>
</dbReference>
<dbReference type="AlphaFoldDB" id="D1AN26"/>
<evidence type="ECO:0000256" key="4">
    <source>
        <dbReference type="ARBA" id="ARBA00023125"/>
    </source>
</evidence>
<feature type="domain" description="OmpR/PhoB-type" evidence="9">
    <location>
        <begin position="125"/>
        <end position="223"/>
    </location>
</feature>
<keyword evidence="11" id="KW-1185">Reference proteome</keyword>
<dbReference type="FunFam" id="3.40.50.2300:FF:000001">
    <property type="entry name" value="DNA-binding response regulator PhoB"/>
    <property type="match status" value="1"/>
</dbReference>
<dbReference type="STRING" id="526218.Sterm_0528"/>
<dbReference type="Gene3D" id="6.10.250.690">
    <property type="match status" value="1"/>
</dbReference>
<dbReference type="SUPFAM" id="SSF52172">
    <property type="entry name" value="CheY-like"/>
    <property type="match status" value="1"/>
</dbReference>
<dbReference type="CDD" id="cd17625">
    <property type="entry name" value="REC_OmpR_DrrD-like"/>
    <property type="match status" value="1"/>
</dbReference>
<dbReference type="SMART" id="SM00862">
    <property type="entry name" value="Trans_reg_C"/>
    <property type="match status" value="1"/>
</dbReference>
<reference evidence="11" key="1">
    <citation type="submission" date="2009-09" db="EMBL/GenBank/DDBJ databases">
        <title>The complete chromosome of Sebaldella termitidis ATCC 33386.</title>
        <authorList>
            <consortium name="US DOE Joint Genome Institute (JGI-PGF)"/>
            <person name="Lucas S."/>
            <person name="Copeland A."/>
            <person name="Lapidus A."/>
            <person name="Glavina del Rio T."/>
            <person name="Dalin E."/>
            <person name="Tice H."/>
            <person name="Bruce D."/>
            <person name="Goodwin L."/>
            <person name="Pitluck S."/>
            <person name="Kyrpides N."/>
            <person name="Mavromatis K."/>
            <person name="Ivanova N."/>
            <person name="Mikhailova N."/>
            <person name="Sims D."/>
            <person name="Meincke L."/>
            <person name="Brettin T."/>
            <person name="Detter J.C."/>
            <person name="Han C."/>
            <person name="Larimer F."/>
            <person name="Land M."/>
            <person name="Hauser L."/>
            <person name="Markowitz V."/>
            <person name="Cheng J.F."/>
            <person name="Hugenholtz P."/>
            <person name="Woyke T."/>
            <person name="Wu D."/>
            <person name="Eisen J.A."/>
        </authorList>
    </citation>
    <scope>NUCLEOTIDE SEQUENCE [LARGE SCALE GENOMIC DNA]</scope>
    <source>
        <strain evidence="11">ATCC 33386 / NCTC 11300</strain>
    </source>
</reference>
<dbReference type="GO" id="GO:0032993">
    <property type="term" value="C:protein-DNA complex"/>
    <property type="evidence" value="ECO:0007669"/>
    <property type="project" value="TreeGrafter"/>
</dbReference>
<keyword evidence="4 7" id="KW-0238">DNA-binding</keyword>